<dbReference type="Proteomes" id="UP001347796">
    <property type="component" value="Unassembled WGS sequence"/>
</dbReference>
<sequence>MEETVQPESNGFTPIKLPPATGPRPHRCEVCQRCFREVATLRKHEQLHRADRPYVCTTCGKSFLWSSNLKVHERVHTGERPYKCKICHRCFTQSNDLRRHERNVHMRGKLCGYKTQGRNTTSQVNLATYQAFAMQQRAMLQQALTYESMRMQQQTVASTQGHILHHHSPHEPPPRGLPLPITKEHSLLSTSNNPLHKADSPIKLEQVTPPSTPIIDRGERHHEKRCLSTSSESLQSPHSSNYTQGRMIHSAPILMSSGAYGVSKAGYSQDALMMRRPSYSPPESSTNQTAGLGLPAPHRREYIPTPYCQEPDKSPEDTLPDTVMDLSMAKTPSVTESEEERHMPYQTTAGRSPKTPGDDSECEGKRDVTTTSVSPSADSGIHQCQHCNIFFYDYTMFNLHKSLHSPYEENPFRCPSCSKHCQDRIEFMFHTVWHVKYPHTIPNYHSFRDEYVA</sequence>
<feature type="domain" description="C2H2-type" evidence="11">
    <location>
        <begin position="54"/>
        <end position="81"/>
    </location>
</feature>
<accession>A0AAN8K2A8</accession>
<gene>
    <name evidence="12" type="ORF">SNE40_006278</name>
</gene>
<evidence type="ECO:0000256" key="6">
    <source>
        <dbReference type="ARBA" id="ARBA00023015"/>
    </source>
</evidence>
<feature type="compositionally biased region" description="Polar residues" evidence="10">
    <location>
        <begin position="227"/>
        <end position="244"/>
    </location>
</feature>
<protein>
    <recommendedName>
        <fullName evidence="11">C2H2-type domain-containing protein</fullName>
    </recommendedName>
</protein>
<feature type="compositionally biased region" description="Polar residues" evidence="10">
    <location>
        <begin position="1"/>
        <end position="12"/>
    </location>
</feature>
<comment type="subcellular location">
    <subcellularLocation>
        <location evidence="1">Nucleus</location>
    </subcellularLocation>
</comment>
<dbReference type="FunFam" id="3.30.160.60:FF:001730">
    <property type="entry name" value="zinc finger protein 660"/>
    <property type="match status" value="1"/>
</dbReference>
<evidence type="ECO:0000256" key="7">
    <source>
        <dbReference type="ARBA" id="ARBA00023163"/>
    </source>
</evidence>
<evidence type="ECO:0000256" key="2">
    <source>
        <dbReference type="ARBA" id="ARBA00022723"/>
    </source>
</evidence>
<feature type="domain" description="C2H2-type" evidence="11">
    <location>
        <begin position="26"/>
        <end position="53"/>
    </location>
</feature>
<dbReference type="GO" id="GO:0000977">
    <property type="term" value="F:RNA polymerase II transcription regulatory region sequence-specific DNA binding"/>
    <property type="evidence" value="ECO:0007669"/>
    <property type="project" value="TreeGrafter"/>
</dbReference>
<dbReference type="FunFam" id="3.30.160.60:FF:001289">
    <property type="entry name" value="Zinc finger protein 574"/>
    <property type="match status" value="1"/>
</dbReference>
<evidence type="ECO:0000256" key="10">
    <source>
        <dbReference type="SAM" id="MobiDB-lite"/>
    </source>
</evidence>
<reference evidence="12 13" key="1">
    <citation type="submission" date="2024-01" db="EMBL/GenBank/DDBJ databases">
        <title>The genome of the rayed Mediterranean limpet Patella caerulea (Linnaeus, 1758).</title>
        <authorList>
            <person name="Anh-Thu Weber A."/>
            <person name="Halstead-Nussloch G."/>
        </authorList>
    </citation>
    <scope>NUCLEOTIDE SEQUENCE [LARGE SCALE GENOMIC DNA]</scope>
    <source>
        <strain evidence="12">AATW-2023a</strain>
        <tissue evidence="12">Whole specimen</tissue>
    </source>
</reference>
<proteinExistence type="predicted"/>
<dbReference type="GO" id="GO:0008270">
    <property type="term" value="F:zinc ion binding"/>
    <property type="evidence" value="ECO:0007669"/>
    <property type="project" value="UniProtKB-KW"/>
</dbReference>
<evidence type="ECO:0000256" key="9">
    <source>
        <dbReference type="PROSITE-ProRule" id="PRU00042"/>
    </source>
</evidence>
<feature type="compositionally biased region" description="Polar residues" evidence="10">
    <location>
        <begin position="281"/>
        <end position="290"/>
    </location>
</feature>
<organism evidence="12 13">
    <name type="scientific">Patella caerulea</name>
    <name type="common">Rayed Mediterranean limpet</name>
    <dbReference type="NCBI Taxonomy" id="87958"/>
    <lineage>
        <taxon>Eukaryota</taxon>
        <taxon>Metazoa</taxon>
        <taxon>Spiralia</taxon>
        <taxon>Lophotrochozoa</taxon>
        <taxon>Mollusca</taxon>
        <taxon>Gastropoda</taxon>
        <taxon>Patellogastropoda</taxon>
        <taxon>Patelloidea</taxon>
        <taxon>Patellidae</taxon>
        <taxon>Patella</taxon>
    </lineage>
</organism>
<name>A0AAN8K2A8_PATCE</name>
<dbReference type="Gene3D" id="3.30.160.60">
    <property type="entry name" value="Classic Zinc Finger"/>
    <property type="match status" value="3"/>
</dbReference>
<dbReference type="InterPro" id="IPR036236">
    <property type="entry name" value="Znf_C2H2_sf"/>
</dbReference>
<dbReference type="GO" id="GO:0005634">
    <property type="term" value="C:nucleus"/>
    <property type="evidence" value="ECO:0007669"/>
    <property type="project" value="UniProtKB-SubCell"/>
</dbReference>
<keyword evidence="7" id="KW-0804">Transcription</keyword>
<dbReference type="PROSITE" id="PS00028">
    <property type="entry name" value="ZINC_FINGER_C2H2_1"/>
    <property type="match status" value="5"/>
</dbReference>
<dbReference type="SMART" id="SM00355">
    <property type="entry name" value="ZnF_C2H2"/>
    <property type="match status" value="5"/>
</dbReference>
<keyword evidence="3" id="KW-0677">Repeat</keyword>
<evidence type="ECO:0000313" key="12">
    <source>
        <dbReference type="EMBL" id="KAK6187027.1"/>
    </source>
</evidence>
<dbReference type="InterPro" id="IPR050717">
    <property type="entry name" value="C2H2-ZF_Transcription_Reg"/>
</dbReference>
<dbReference type="PANTHER" id="PTHR14196:SF12">
    <property type="entry name" value="ZINC FINGER PROTEIN 208-LIKE"/>
    <property type="match status" value="1"/>
</dbReference>
<feature type="region of interest" description="Disordered" evidence="10">
    <location>
        <begin position="1"/>
        <end position="24"/>
    </location>
</feature>
<dbReference type="SUPFAM" id="SSF57667">
    <property type="entry name" value="beta-beta-alpha zinc fingers"/>
    <property type="match status" value="2"/>
</dbReference>
<feature type="domain" description="C2H2-type" evidence="11">
    <location>
        <begin position="82"/>
        <end position="110"/>
    </location>
</feature>
<dbReference type="PANTHER" id="PTHR14196">
    <property type="entry name" value="ODD-SKIPPED - RELATED"/>
    <property type="match status" value="1"/>
</dbReference>
<keyword evidence="6" id="KW-0805">Transcription regulation</keyword>
<evidence type="ECO:0000256" key="3">
    <source>
        <dbReference type="ARBA" id="ARBA00022737"/>
    </source>
</evidence>
<keyword evidence="2" id="KW-0479">Metal-binding</keyword>
<dbReference type="EMBL" id="JAZGQO010000005">
    <property type="protein sequence ID" value="KAK6187027.1"/>
    <property type="molecule type" value="Genomic_DNA"/>
</dbReference>
<comment type="caution">
    <text evidence="12">The sequence shown here is derived from an EMBL/GenBank/DDBJ whole genome shotgun (WGS) entry which is preliminary data.</text>
</comment>
<keyword evidence="8" id="KW-0539">Nucleus</keyword>
<feature type="region of interest" description="Disordered" evidence="10">
    <location>
        <begin position="205"/>
        <end position="244"/>
    </location>
</feature>
<keyword evidence="4 9" id="KW-0863">Zinc-finger</keyword>
<dbReference type="AlphaFoldDB" id="A0AAN8K2A8"/>
<evidence type="ECO:0000256" key="5">
    <source>
        <dbReference type="ARBA" id="ARBA00022833"/>
    </source>
</evidence>
<evidence type="ECO:0000256" key="1">
    <source>
        <dbReference type="ARBA" id="ARBA00004123"/>
    </source>
</evidence>
<keyword evidence="13" id="KW-1185">Reference proteome</keyword>
<evidence type="ECO:0000259" key="11">
    <source>
        <dbReference type="PROSITE" id="PS50157"/>
    </source>
</evidence>
<dbReference type="Pfam" id="PF00096">
    <property type="entry name" value="zf-C2H2"/>
    <property type="match status" value="2"/>
</dbReference>
<keyword evidence="5" id="KW-0862">Zinc</keyword>
<dbReference type="InterPro" id="IPR013087">
    <property type="entry name" value="Znf_C2H2_type"/>
</dbReference>
<dbReference type="GO" id="GO:0000981">
    <property type="term" value="F:DNA-binding transcription factor activity, RNA polymerase II-specific"/>
    <property type="evidence" value="ECO:0007669"/>
    <property type="project" value="TreeGrafter"/>
</dbReference>
<evidence type="ECO:0000313" key="13">
    <source>
        <dbReference type="Proteomes" id="UP001347796"/>
    </source>
</evidence>
<dbReference type="PROSITE" id="PS50157">
    <property type="entry name" value="ZINC_FINGER_C2H2_2"/>
    <property type="match status" value="3"/>
</dbReference>
<feature type="region of interest" description="Disordered" evidence="10">
    <location>
        <begin position="275"/>
        <end position="377"/>
    </location>
</feature>
<evidence type="ECO:0000256" key="8">
    <source>
        <dbReference type="ARBA" id="ARBA00023242"/>
    </source>
</evidence>
<evidence type="ECO:0000256" key="4">
    <source>
        <dbReference type="ARBA" id="ARBA00022771"/>
    </source>
</evidence>